<evidence type="ECO:0000313" key="2">
    <source>
        <dbReference type="Proteomes" id="UP000184440"/>
    </source>
</evidence>
<name>A0A1M7RNZ6_9ACTN</name>
<dbReference type="EMBL" id="FRCS01000033">
    <property type="protein sequence ID" value="SHN48055.1"/>
    <property type="molecule type" value="Genomic_DNA"/>
</dbReference>
<dbReference type="Proteomes" id="UP000184440">
    <property type="component" value="Unassembled WGS sequence"/>
</dbReference>
<sequence>MWVGEGSARRRLVGMPASRHACVPGGARLFWLLGLLVGWVEDGAVGSADGEFLSVELEGPAFVVDAVVMETA</sequence>
<keyword evidence="2" id="KW-1185">Reference proteome</keyword>
<organism evidence="1 2">
    <name type="scientific">Cryptosporangium aurantiacum</name>
    <dbReference type="NCBI Taxonomy" id="134849"/>
    <lineage>
        <taxon>Bacteria</taxon>
        <taxon>Bacillati</taxon>
        <taxon>Actinomycetota</taxon>
        <taxon>Actinomycetes</taxon>
        <taxon>Cryptosporangiales</taxon>
        <taxon>Cryptosporangiaceae</taxon>
        <taxon>Cryptosporangium</taxon>
    </lineage>
</organism>
<proteinExistence type="predicted"/>
<gene>
    <name evidence="1" type="ORF">SAMN05443668_1332</name>
</gene>
<dbReference type="AlphaFoldDB" id="A0A1M7RNZ6"/>
<evidence type="ECO:0000313" key="1">
    <source>
        <dbReference type="EMBL" id="SHN48055.1"/>
    </source>
</evidence>
<accession>A0A1M7RNZ6</accession>
<protein>
    <submittedName>
        <fullName evidence="1">Uncharacterized protein</fullName>
    </submittedName>
</protein>
<reference evidence="1 2" key="1">
    <citation type="submission" date="2016-11" db="EMBL/GenBank/DDBJ databases">
        <authorList>
            <person name="Jaros S."/>
            <person name="Januszkiewicz K."/>
            <person name="Wedrychowicz H."/>
        </authorList>
    </citation>
    <scope>NUCLEOTIDE SEQUENCE [LARGE SCALE GENOMIC DNA]</scope>
    <source>
        <strain evidence="1 2">DSM 46144</strain>
    </source>
</reference>